<keyword evidence="3" id="KW-1003">Cell membrane</keyword>
<evidence type="ECO:0000256" key="5">
    <source>
        <dbReference type="ARBA" id="ARBA00022692"/>
    </source>
</evidence>
<evidence type="ECO:0000256" key="3">
    <source>
        <dbReference type="ARBA" id="ARBA00022475"/>
    </source>
</evidence>
<dbReference type="InterPro" id="IPR055348">
    <property type="entry name" value="DctQ"/>
</dbReference>
<protein>
    <recommendedName>
        <fullName evidence="9">TRAP transporter small permease protein</fullName>
    </recommendedName>
</protein>
<feature type="transmembrane region" description="Helical" evidence="9">
    <location>
        <begin position="142"/>
        <end position="161"/>
    </location>
</feature>
<dbReference type="Pfam" id="PF04290">
    <property type="entry name" value="DctQ"/>
    <property type="match status" value="1"/>
</dbReference>
<comment type="similarity">
    <text evidence="8 9">Belongs to the TRAP transporter small permease family.</text>
</comment>
<evidence type="ECO:0000256" key="9">
    <source>
        <dbReference type="RuleBase" id="RU369079"/>
    </source>
</evidence>
<sequence>MSVEQYASPRAFSSKRPWEDWLLAANRWLLITLVAVMSVLVIANVGARYVLSYSLVWVEELTRYMMIWTTFLGAGFALRVGGHIAIDNLAKAFPAKAARTLRAAIVLTIAAALIVLVVLGVQYSDFAWEQETPVLGWSYGQVYLAIPIGAVLTLLHLLTVARQWIQSGEWEKVDNFDPQAL</sequence>
<keyword evidence="2 9" id="KW-0813">Transport</keyword>
<feature type="transmembrane region" description="Helical" evidence="9">
    <location>
        <begin position="63"/>
        <end position="82"/>
    </location>
</feature>
<dbReference type="InterPro" id="IPR007387">
    <property type="entry name" value="TRAP_DctQ"/>
</dbReference>
<comment type="caution">
    <text evidence="11">The sequence shown here is derived from an EMBL/GenBank/DDBJ whole genome shotgun (WGS) entry which is preliminary data.</text>
</comment>
<keyword evidence="7 9" id="KW-0472">Membrane</keyword>
<accession>A0ABM8TLR0</accession>
<evidence type="ECO:0000256" key="6">
    <source>
        <dbReference type="ARBA" id="ARBA00022989"/>
    </source>
</evidence>
<evidence type="ECO:0000259" key="10">
    <source>
        <dbReference type="Pfam" id="PF04290"/>
    </source>
</evidence>
<proteinExistence type="inferred from homology"/>
<feature type="transmembrane region" description="Helical" evidence="9">
    <location>
        <begin position="103"/>
        <end position="122"/>
    </location>
</feature>
<dbReference type="RefSeq" id="WP_211955333.1">
    <property type="nucleotide sequence ID" value="NZ_CAJPVI010000028.1"/>
</dbReference>
<comment type="subunit">
    <text evidence="9">The complex comprises the extracytoplasmic solute receptor protein and the two transmembrane proteins.</text>
</comment>
<organism evidence="11 12">
    <name type="scientific">Cupriavidus numazuensis</name>
    <dbReference type="NCBI Taxonomy" id="221992"/>
    <lineage>
        <taxon>Bacteria</taxon>
        <taxon>Pseudomonadati</taxon>
        <taxon>Pseudomonadota</taxon>
        <taxon>Betaproteobacteria</taxon>
        <taxon>Burkholderiales</taxon>
        <taxon>Burkholderiaceae</taxon>
        <taxon>Cupriavidus</taxon>
    </lineage>
</organism>
<dbReference type="EMBL" id="CAJPVI010000028">
    <property type="protein sequence ID" value="CAG2153172.1"/>
    <property type="molecule type" value="Genomic_DNA"/>
</dbReference>
<keyword evidence="5 9" id="KW-0812">Transmembrane</keyword>
<feature type="domain" description="Tripartite ATP-independent periplasmic transporters DctQ component" evidence="10">
    <location>
        <begin position="37"/>
        <end position="164"/>
    </location>
</feature>
<evidence type="ECO:0000256" key="8">
    <source>
        <dbReference type="ARBA" id="ARBA00038436"/>
    </source>
</evidence>
<evidence type="ECO:0000256" key="1">
    <source>
        <dbReference type="ARBA" id="ARBA00004429"/>
    </source>
</evidence>
<evidence type="ECO:0000313" key="12">
    <source>
        <dbReference type="Proteomes" id="UP000672657"/>
    </source>
</evidence>
<keyword evidence="4 9" id="KW-0997">Cell inner membrane</keyword>
<evidence type="ECO:0000313" key="11">
    <source>
        <dbReference type="EMBL" id="CAG2153172.1"/>
    </source>
</evidence>
<reference evidence="11 12" key="1">
    <citation type="submission" date="2021-03" db="EMBL/GenBank/DDBJ databases">
        <authorList>
            <person name="Peeters C."/>
        </authorList>
    </citation>
    <scope>NUCLEOTIDE SEQUENCE [LARGE SCALE GENOMIC DNA]</scope>
    <source>
        <strain evidence="11 12">LMG 26411</strain>
    </source>
</reference>
<dbReference type="PANTHER" id="PTHR35011:SF2">
    <property type="entry name" value="2,3-DIKETO-L-GULONATE TRAP TRANSPORTER SMALL PERMEASE PROTEIN YIAM"/>
    <property type="match status" value="1"/>
</dbReference>
<evidence type="ECO:0000256" key="2">
    <source>
        <dbReference type="ARBA" id="ARBA00022448"/>
    </source>
</evidence>
<evidence type="ECO:0000256" key="7">
    <source>
        <dbReference type="ARBA" id="ARBA00023136"/>
    </source>
</evidence>
<dbReference type="Proteomes" id="UP000672657">
    <property type="component" value="Unassembled WGS sequence"/>
</dbReference>
<keyword evidence="12" id="KW-1185">Reference proteome</keyword>
<feature type="transmembrane region" description="Helical" evidence="9">
    <location>
        <begin position="21"/>
        <end position="43"/>
    </location>
</feature>
<evidence type="ECO:0000256" key="4">
    <source>
        <dbReference type="ARBA" id="ARBA00022519"/>
    </source>
</evidence>
<name>A0ABM8TLR0_9BURK</name>
<gene>
    <name evidence="11" type="primary">teaB</name>
    <name evidence="11" type="ORF">LMG26411_04345</name>
</gene>
<comment type="subcellular location">
    <subcellularLocation>
        <location evidence="1 9">Cell inner membrane</location>
        <topology evidence="1 9">Multi-pass membrane protein</topology>
    </subcellularLocation>
</comment>
<keyword evidence="6 9" id="KW-1133">Transmembrane helix</keyword>
<dbReference type="PANTHER" id="PTHR35011">
    <property type="entry name" value="2,3-DIKETO-L-GULONATE TRAP TRANSPORTER SMALL PERMEASE PROTEIN YIAM"/>
    <property type="match status" value="1"/>
</dbReference>
<comment type="function">
    <text evidence="9">Part of the tripartite ATP-independent periplasmic (TRAP) transport system.</text>
</comment>